<proteinExistence type="predicted"/>
<accession>A0A1F8C3N3</accession>
<dbReference type="InterPro" id="IPR019004">
    <property type="entry name" value="YqeY/Aim41"/>
</dbReference>
<gene>
    <name evidence="1" type="ORF">A2975_01315</name>
</gene>
<dbReference type="InterPro" id="IPR023168">
    <property type="entry name" value="GatB_Yqey_C_2"/>
</dbReference>
<dbReference type="GO" id="GO:0016884">
    <property type="term" value="F:carbon-nitrogen ligase activity, with glutamine as amido-N-donor"/>
    <property type="evidence" value="ECO:0007669"/>
    <property type="project" value="InterPro"/>
</dbReference>
<evidence type="ECO:0000313" key="1">
    <source>
        <dbReference type="EMBL" id="OGM70897.1"/>
    </source>
</evidence>
<sequence>MIADTIQKQIAEAMKAGEAVRVSTLKMLSAALTNAEIAKRPEALSQADELKVVQAEAKKRKDAIEVYKKLGQEERVKSEESELKILQEFLPEEMSDEEINQLVSDTVSQMGAVGIADMGKVIGAVMQKVGGRADGNRVSTIIRQKLS</sequence>
<dbReference type="Gene3D" id="1.10.10.410">
    <property type="match status" value="1"/>
</dbReference>
<dbReference type="PANTHER" id="PTHR28055:SF1">
    <property type="entry name" value="ALTERED INHERITANCE OF MITOCHONDRIA PROTEIN 41, MITOCHONDRIAL"/>
    <property type="match status" value="1"/>
</dbReference>
<dbReference type="Pfam" id="PF09424">
    <property type="entry name" value="YqeY"/>
    <property type="match status" value="1"/>
</dbReference>
<name>A0A1F8C3N3_9BACT</name>
<dbReference type="AlphaFoldDB" id="A0A1F8C3N3"/>
<dbReference type="PANTHER" id="PTHR28055">
    <property type="entry name" value="ALTERED INHERITANCE OF MITOCHONDRIA PROTEIN 41, MITOCHONDRIAL"/>
    <property type="match status" value="1"/>
</dbReference>
<dbReference type="EMBL" id="MGHL01000001">
    <property type="protein sequence ID" value="OGM70897.1"/>
    <property type="molecule type" value="Genomic_DNA"/>
</dbReference>
<dbReference type="InterPro" id="IPR003789">
    <property type="entry name" value="Asn/Gln_tRNA_amidoTrase-B-like"/>
</dbReference>
<dbReference type="SUPFAM" id="SSF89095">
    <property type="entry name" value="GatB/YqeY motif"/>
    <property type="match status" value="1"/>
</dbReference>
<protein>
    <recommendedName>
        <fullName evidence="3">Glutamyl-tRNA amidotransferase</fullName>
    </recommendedName>
</protein>
<dbReference type="STRING" id="1802525.A2975_01315"/>
<dbReference type="Gene3D" id="1.10.1510.10">
    <property type="entry name" value="Uncharacterised protein YqeY/AIM41 PF09424, N-terminal domain"/>
    <property type="match status" value="1"/>
</dbReference>
<organism evidence="1 2">
    <name type="scientific">Candidatus Woesebacteria bacterium RIFCSPLOWO2_01_FULL_44_14</name>
    <dbReference type="NCBI Taxonomy" id="1802525"/>
    <lineage>
        <taxon>Bacteria</taxon>
        <taxon>Candidatus Woeseibacteriota</taxon>
    </lineage>
</organism>
<dbReference type="InterPro" id="IPR042184">
    <property type="entry name" value="YqeY/Aim41_N"/>
</dbReference>
<comment type="caution">
    <text evidence="1">The sequence shown here is derived from an EMBL/GenBank/DDBJ whole genome shotgun (WGS) entry which is preliminary data.</text>
</comment>
<dbReference type="Proteomes" id="UP000178429">
    <property type="component" value="Unassembled WGS sequence"/>
</dbReference>
<evidence type="ECO:0000313" key="2">
    <source>
        <dbReference type="Proteomes" id="UP000178429"/>
    </source>
</evidence>
<reference evidence="1 2" key="1">
    <citation type="journal article" date="2016" name="Nat. Commun.">
        <title>Thousands of microbial genomes shed light on interconnected biogeochemical processes in an aquifer system.</title>
        <authorList>
            <person name="Anantharaman K."/>
            <person name="Brown C.T."/>
            <person name="Hug L.A."/>
            <person name="Sharon I."/>
            <person name="Castelle C.J."/>
            <person name="Probst A.J."/>
            <person name="Thomas B.C."/>
            <person name="Singh A."/>
            <person name="Wilkins M.J."/>
            <person name="Karaoz U."/>
            <person name="Brodie E.L."/>
            <person name="Williams K.H."/>
            <person name="Hubbard S.S."/>
            <person name="Banfield J.F."/>
        </authorList>
    </citation>
    <scope>NUCLEOTIDE SEQUENCE [LARGE SCALE GENOMIC DNA]</scope>
</reference>
<evidence type="ECO:0008006" key="3">
    <source>
        <dbReference type="Google" id="ProtNLM"/>
    </source>
</evidence>